<evidence type="ECO:0000313" key="1">
    <source>
        <dbReference type="EMBL" id="GIE20269.1"/>
    </source>
</evidence>
<dbReference type="EMBL" id="BOMN01000040">
    <property type="protein sequence ID" value="GIE20269.1"/>
    <property type="molecule type" value="Genomic_DNA"/>
</dbReference>
<dbReference type="Gene3D" id="3.40.50.450">
    <property type="match status" value="1"/>
</dbReference>
<dbReference type="InterPro" id="IPR041164">
    <property type="entry name" value="LDcluster4"/>
</dbReference>
<keyword evidence="2" id="KW-1185">Reference proteome</keyword>
<sequence length="194" mass="20306">MNAMTSGDTASRNAVFFGGCIPASPDEEHLANDIGAMLAEHGFVLLHGGYNGLMEHAAKGAAAHGGTVAAVTLDGMRWGEFNPHVTEARLLATMGERMHAFLDEADVIIAMAGGIGTLHEMTAAIWYAGNIRAVPVVIAGATAQRFTSFLRRQGWIYASPTRPLGFLHEISDIADLGPLLQPPGALGGQGSEPC</sequence>
<dbReference type="PANTHER" id="PTHR43393">
    <property type="entry name" value="CYTOKININ RIBOSIDE 5'-MONOPHOSPHATE PHOSPHORIBOHYDROLASE"/>
    <property type="match status" value="1"/>
</dbReference>
<evidence type="ECO:0000313" key="2">
    <source>
        <dbReference type="Proteomes" id="UP000603200"/>
    </source>
</evidence>
<protein>
    <recommendedName>
        <fullName evidence="3">DNA transporter</fullName>
    </recommendedName>
</protein>
<comment type="caution">
    <text evidence="1">The sequence shown here is derived from an EMBL/GenBank/DDBJ whole genome shotgun (WGS) entry which is preliminary data.</text>
</comment>
<name>A0ABQ3ZNV0_9ACTN</name>
<organism evidence="1 2">
    <name type="scientific">Winogradskya humida</name>
    <dbReference type="NCBI Taxonomy" id="113566"/>
    <lineage>
        <taxon>Bacteria</taxon>
        <taxon>Bacillati</taxon>
        <taxon>Actinomycetota</taxon>
        <taxon>Actinomycetes</taxon>
        <taxon>Micromonosporales</taxon>
        <taxon>Micromonosporaceae</taxon>
        <taxon>Winogradskya</taxon>
    </lineage>
</organism>
<dbReference type="InterPro" id="IPR052341">
    <property type="entry name" value="LOG_family_nucleotidases"/>
</dbReference>
<accession>A0ABQ3ZNV0</accession>
<evidence type="ECO:0008006" key="3">
    <source>
        <dbReference type="Google" id="ProtNLM"/>
    </source>
</evidence>
<reference evidence="1 2" key="1">
    <citation type="submission" date="2021-01" db="EMBL/GenBank/DDBJ databases">
        <title>Whole genome shotgun sequence of Actinoplanes humidus NBRC 14915.</title>
        <authorList>
            <person name="Komaki H."/>
            <person name="Tamura T."/>
        </authorList>
    </citation>
    <scope>NUCLEOTIDE SEQUENCE [LARGE SCALE GENOMIC DNA]</scope>
    <source>
        <strain evidence="1 2">NBRC 14915</strain>
    </source>
</reference>
<gene>
    <name evidence="1" type="ORF">Ahu01nite_033710</name>
</gene>
<dbReference type="Proteomes" id="UP000603200">
    <property type="component" value="Unassembled WGS sequence"/>
</dbReference>
<dbReference type="SUPFAM" id="SSF102405">
    <property type="entry name" value="MCP/YpsA-like"/>
    <property type="match status" value="1"/>
</dbReference>
<dbReference type="Pfam" id="PF18306">
    <property type="entry name" value="LDcluster4"/>
    <property type="match status" value="1"/>
</dbReference>
<dbReference type="PANTHER" id="PTHR43393:SF3">
    <property type="entry name" value="LYSINE DECARBOXYLASE-LIKE PROTEIN"/>
    <property type="match status" value="1"/>
</dbReference>
<proteinExistence type="predicted"/>